<accession>J9FJD3</accession>
<dbReference type="AlphaFoldDB" id="J9FJD3"/>
<proteinExistence type="predicted"/>
<organism evidence="1">
    <name type="scientific">gut metagenome</name>
    <dbReference type="NCBI Taxonomy" id="749906"/>
    <lineage>
        <taxon>unclassified sequences</taxon>
        <taxon>metagenomes</taxon>
        <taxon>organismal metagenomes</taxon>
    </lineage>
</organism>
<gene>
    <name evidence="1" type="ORF">EVA_16876</name>
</gene>
<evidence type="ECO:0000313" key="1">
    <source>
        <dbReference type="EMBL" id="EJW95016.1"/>
    </source>
</evidence>
<reference evidence="1" key="1">
    <citation type="journal article" date="2012" name="PLoS ONE">
        <title>Gene sets for utilization of primary and secondary nutrition supplies in the distal gut of endangered iberian lynx.</title>
        <authorList>
            <person name="Alcaide M."/>
            <person name="Messina E."/>
            <person name="Richter M."/>
            <person name="Bargiela R."/>
            <person name="Peplies J."/>
            <person name="Huws S.A."/>
            <person name="Newbold C.J."/>
            <person name="Golyshin P.N."/>
            <person name="Simon M.A."/>
            <person name="Lopez G."/>
            <person name="Yakimov M.M."/>
            <person name="Ferrer M."/>
        </authorList>
    </citation>
    <scope>NUCLEOTIDE SEQUENCE</scope>
</reference>
<name>J9FJD3_9ZZZZ</name>
<dbReference type="EMBL" id="AMCI01006048">
    <property type="protein sequence ID" value="EJW95016.1"/>
    <property type="molecule type" value="Genomic_DNA"/>
</dbReference>
<sequence length="46" mass="4883">MSVWSPMILMEFLFAPTVPSPPRPQNLHSMVPGAAVLGAASSGRDM</sequence>
<protein>
    <submittedName>
        <fullName evidence="1">Uncharacterized protein</fullName>
    </submittedName>
</protein>
<comment type="caution">
    <text evidence="1">The sequence shown here is derived from an EMBL/GenBank/DDBJ whole genome shotgun (WGS) entry which is preliminary data.</text>
</comment>